<sequence length="52" mass="5269">MLALLAVTAAAAVGLFVKMLRKDEPLFGGLGLCLLVGPGALLAFAHAGLTEF</sequence>
<reference evidence="2" key="1">
    <citation type="submission" date="2022-06" db="EMBL/GenBank/DDBJ databases">
        <title>Amycolatopsis iheyaensis sp. nov., a new species of the genus Amycolatopsis isolated from soil in Iheya island, Japan.</title>
        <authorList>
            <person name="Ngamcharungchit C."/>
            <person name="Kanto H."/>
            <person name="Take A."/>
            <person name="Intra B."/>
            <person name="Matsumoto A."/>
            <person name="Panbangred W."/>
            <person name="Inahashi Y."/>
        </authorList>
    </citation>
    <scope>NUCLEOTIDE SEQUENCE</scope>
    <source>
        <strain evidence="2">OK19-0408</strain>
    </source>
</reference>
<keyword evidence="1" id="KW-0472">Membrane</keyword>
<dbReference type="Proteomes" id="UP001144096">
    <property type="component" value="Unassembled WGS sequence"/>
</dbReference>
<name>A0A9X2SNQ6_9PSEU</name>
<dbReference type="AlphaFoldDB" id="A0A9X2SNQ6"/>
<protein>
    <submittedName>
        <fullName evidence="2">Uncharacterized protein</fullName>
    </submittedName>
</protein>
<keyword evidence="1" id="KW-0812">Transmembrane</keyword>
<dbReference type="EMBL" id="JAMXQV010000030">
    <property type="protein sequence ID" value="MCR6489099.1"/>
    <property type="molecule type" value="Genomic_DNA"/>
</dbReference>
<accession>A0A9X2SNQ6</accession>
<organism evidence="2 3">
    <name type="scientific">Amycolatopsis iheyensis</name>
    <dbReference type="NCBI Taxonomy" id="2945988"/>
    <lineage>
        <taxon>Bacteria</taxon>
        <taxon>Bacillati</taxon>
        <taxon>Actinomycetota</taxon>
        <taxon>Actinomycetes</taxon>
        <taxon>Pseudonocardiales</taxon>
        <taxon>Pseudonocardiaceae</taxon>
        <taxon>Amycolatopsis</taxon>
    </lineage>
</organism>
<evidence type="ECO:0000313" key="3">
    <source>
        <dbReference type="Proteomes" id="UP001144096"/>
    </source>
</evidence>
<gene>
    <name evidence="2" type="ORF">M8542_40370</name>
</gene>
<keyword evidence="1" id="KW-1133">Transmembrane helix</keyword>
<keyword evidence="3" id="KW-1185">Reference proteome</keyword>
<dbReference type="RefSeq" id="WP_257925673.1">
    <property type="nucleotide sequence ID" value="NZ_JAMXQV010000030.1"/>
</dbReference>
<feature type="transmembrane region" description="Helical" evidence="1">
    <location>
        <begin position="26"/>
        <end position="49"/>
    </location>
</feature>
<evidence type="ECO:0000313" key="2">
    <source>
        <dbReference type="EMBL" id="MCR6489099.1"/>
    </source>
</evidence>
<comment type="caution">
    <text evidence="2">The sequence shown here is derived from an EMBL/GenBank/DDBJ whole genome shotgun (WGS) entry which is preliminary data.</text>
</comment>
<evidence type="ECO:0000256" key="1">
    <source>
        <dbReference type="SAM" id="Phobius"/>
    </source>
</evidence>
<proteinExistence type="predicted"/>